<dbReference type="PANTHER" id="PTHR48102">
    <property type="entry name" value="ATP-DEPENDENT CLP PROTEASE ATP-BINDING SUBUNIT CLPX-LIKE, MITOCHONDRIAL-RELATED"/>
    <property type="match status" value="1"/>
</dbReference>
<comment type="function">
    <text evidence="6">ATP-dependent specificity component of the Clp protease. It directs the protease to specific substrates. Can perform chaperone functions in the absence of ClpP.</text>
</comment>
<evidence type="ECO:0000256" key="3">
    <source>
        <dbReference type="ARBA" id="ARBA00022833"/>
    </source>
</evidence>
<protein>
    <recommendedName>
        <fullName evidence="6">ATP-dependent Clp protease ATP-binding subunit ClpX</fullName>
    </recommendedName>
</protein>
<dbReference type="PROSITE" id="PS51902">
    <property type="entry name" value="CLPX_ZB"/>
    <property type="match status" value="1"/>
</dbReference>
<comment type="similarity">
    <text evidence="6 7">Belongs to the ClpX chaperone family.</text>
</comment>
<dbReference type="Gene3D" id="3.40.50.300">
    <property type="entry name" value="P-loop containing nucleotide triphosphate hydrolases"/>
    <property type="match status" value="1"/>
</dbReference>
<dbReference type="EMBL" id="AP027925">
    <property type="protein sequence ID" value="BED93138.1"/>
    <property type="molecule type" value="Genomic_DNA"/>
</dbReference>
<keyword evidence="2 6" id="KW-0547">Nucleotide-binding</keyword>
<feature type="binding site" evidence="6 7">
    <location>
        <position position="14"/>
    </location>
    <ligand>
        <name>Zn(2+)</name>
        <dbReference type="ChEBI" id="CHEBI:29105"/>
    </ligand>
</feature>
<dbReference type="GO" id="GO:0051082">
    <property type="term" value="F:unfolded protein binding"/>
    <property type="evidence" value="ECO:0007669"/>
    <property type="project" value="UniProtKB-UniRule"/>
</dbReference>
<comment type="subunit">
    <text evidence="6">Component of the ClpX-ClpP complex. Forms a hexameric ring that, in the presence of ATP, binds to fourteen ClpP subunits assembled into a disk-like structure with a central cavity, resembling the structure of eukaryotic proteasomes.</text>
</comment>
<feature type="domain" description="ClpX-type ZB" evidence="8">
    <location>
        <begin position="1"/>
        <end position="55"/>
    </location>
</feature>
<dbReference type="InterPro" id="IPR019489">
    <property type="entry name" value="Clp_ATPase_C"/>
</dbReference>
<feature type="binding site" evidence="6 7">
    <location>
        <position position="39"/>
    </location>
    <ligand>
        <name>Zn(2+)</name>
        <dbReference type="ChEBI" id="CHEBI:29105"/>
    </ligand>
</feature>
<dbReference type="NCBIfam" id="TIGR00382">
    <property type="entry name" value="clpX"/>
    <property type="match status" value="1"/>
</dbReference>
<dbReference type="FunFam" id="3.40.50.300:FF:000005">
    <property type="entry name" value="ATP-dependent Clp protease ATP-binding subunit ClpX"/>
    <property type="match status" value="1"/>
</dbReference>
<evidence type="ECO:0000313" key="9">
    <source>
        <dbReference type="EMBL" id="BED93138.1"/>
    </source>
</evidence>
<keyword evidence="3 6" id="KW-0862">Zinc</keyword>
<dbReference type="Proteomes" id="UP001335720">
    <property type="component" value="Chromosome"/>
</dbReference>
<dbReference type="GO" id="GO:0008233">
    <property type="term" value="F:peptidase activity"/>
    <property type="evidence" value="ECO:0007669"/>
    <property type="project" value="UniProtKB-KW"/>
</dbReference>
<keyword evidence="4 6" id="KW-0067">ATP-binding</keyword>
<dbReference type="Gene3D" id="6.20.220.10">
    <property type="entry name" value="ClpX chaperone, C4-type zinc finger domain"/>
    <property type="match status" value="1"/>
</dbReference>
<dbReference type="GO" id="GO:0051301">
    <property type="term" value="P:cell division"/>
    <property type="evidence" value="ECO:0007669"/>
    <property type="project" value="TreeGrafter"/>
</dbReference>
<dbReference type="NCBIfam" id="NF003745">
    <property type="entry name" value="PRK05342.1"/>
    <property type="match status" value="1"/>
</dbReference>
<accession>A0AA48HXD5</accession>
<dbReference type="AlphaFoldDB" id="A0AA48HXD5"/>
<dbReference type="HAMAP" id="MF_00175">
    <property type="entry name" value="ClpX"/>
    <property type="match status" value="1"/>
</dbReference>
<gene>
    <name evidence="6" type="primary">clpX</name>
    <name evidence="9" type="ORF">RsTaC01_1108</name>
</gene>
<dbReference type="FunFam" id="1.10.8.60:FF:000002">
    <property type="entry name" value="ATP-dependent Clp protease ATP-binding subunit ClpX"/>
    <property type="match status" value="1"/>
</dbReference>
<dbReference type="InterPro" id="IPR004487">
    <property type="entry name" value="Clp_protease_ATP-bd_su_ClpX"/>
</dbReference>
<dbReference type="SUPFAM" id="SSF57716">
    <property type="entry name" value="Glucocorticoid receptor-like (DNA-binding domain)"/>
    <property type="match status" value="1"/>
</dbReference>
<dbReference type="GO" id="GO:0005524">
    <property type="term" value="F:ATP binding"/>
    <property type="evidence" value="ECO:0007669"/>
    <property type="project" value="UniProtKB-UniRule"/>
</dbReference>
<dbReference type="SMART" id="SM00994">
    <property type="entry name" value="zf-C4_ClpX"/>
    <property type="match status" value="1"/>
</dbReference>
<name>A0AA48HXD5_9FIRM</name>
<dbReference type="PANTHER" id="PTHR48102:SF7">
    <property type="entry name" value="ATP-DEPENDENT CLP PROTEASE ATP-BINDING SUBUNIT CLPX-LIKE, MITOCHONDRIAL"/>
    <property type="match status" value="1"/>
</dbReference>
<dbReference type="CDD" id="cd19497">
    <property type="entry name" value="RecA-like_ClpX"/>
    <property type="match status" value="1"/>
</dbReference>
<dbReference type="Pfam" id="PF10431">
    <property type="entry name" value="ClpB_D2-small"/>
    <property type="match status" value="1"/>
</dbReference>
<dbReference type="Pfam" id="PF06689">
    <property type="entry name" value="zf-C4_ClpX"/>
    <property type="match status" value="1"/>
</dbReference>
<evidence type="ECO:0000256" key="2">
    <source>
        <dbReference type="ARBA" id="ARBA00022741"/>
    </source>
</evidence>
<dbReference type="SMART" id="SM00382">
    <property type="entry name" value="AAA"/>
    <property type="match status" value="1"/>
</dbReference>
<keyword evidence="5 6" id="KW-0143">Chaperone</keyword>
<dbReference type="GO" id="GO:0009376">
    <property type="term" value="C:HslUV protease complex"/>
    <property type="evidence" value="ECO:0007669"/>
    <property type="project" value="TreeGrafter"/>
</dbReference>
<evidence type="ECO:0000256" key="5">
    <source>
        <dbReference type="ARBA" id="ARBA00023186"/>
    </source>
</evidence>
<dbReference type="GO" id="GO:0046983">
    <property type="term" value="F:protein dimerization activity"/>
    <property type="evidence" value="ECO:0007669"/>
    <property type="project" value="UniProtKB-UniRule"/>
</dbReference>
<dbReference type="GO" id="GO:0140662">
    <property type="term" value="F:ATP-dependent protein folding chaperone"/>
    <property type="evidence" value="ECO:0007669"/>
    <property type="project" value="InterPro"/>
</dbReference>
<dbReference type="SMART" id="SM01086">
    <property type="entry name" value="ClpB_D2-small"/>
    <property type="match status" value="1"/>
</dbReference>
<dbReference type="InterPro" id="IPR059188">
    <property type="entry name" value="Znf_CLPX-like"/>
</dbReference>
<evidence type="ECO:0000256" key="6">
    <source>
        <dbReference type="HAMAP-Rule" id="MF_00175"/>
    </source>
</evidence>
<feature type="binding site" evidence="6 7">
    <location>
        <position position="17"/>
    </location>
    <ligand>
        <name>Zn(2+)</name>
        <dbReference type="ChEBI" id="CHEBI:29105"/>
    </ligand>
</feature>
<dbReference type="InterPro" id="IPR027417">
    <property type="entry name" value="P-loop_NTPase"/>
</dbReference>
<dbReference type="InterPro" id="IPR038366">
    <property type="entry name" value="Znf_CppX_C4_sf"/>
</dbReference>
<sequence length="454" mass="50442">MGTNNGNRNKNFSCSFCGKPQDDVRKLVAGPGVCICDECIGLCVSIINERNSEEEGNTDKEVNNNNNYESKKINSKDKLVLPKPHEIKKKLDEYVIGQEEAKLSLSVAVYNHYKRVYFGKDDDVEISKSNILLLGPTGVGKTLLAQTLARILNVPFAIADATTLTEAGYVGEDVENILLKLIQNSDYDVQRSEYGIIYVDEIDKIARKSENASITRDVSGEGVQQALLKILEGTTSSVPPKGGRKHPQQEFIQIDTSDILFICGGAFDGIEKIIEKRVGTSSMGFGAKILTKKEINTTDWISKVVTQDLIKYGLIPELVGRLPIITSLTGLDEDALVRILTEPKNSIVNQYKKLFTLDNVELNFEDSALRAIAKKTMEKNIGARGLRSMVEDLLKKIMYDVPSDYTVEKVSIDEDTVNGKTEPKFYFNKNRKPNIITVDPSKLKSSKKSDDSQK</sequence>
<evidence type="ECO:0000256" key="7">
    <source>
        <dbReference type="PROSITE-ProRule" id="PRU01250"/>
    </source>
</evidence>
<dbReference type="InterPro" id="IPR003593">
    <property type="entry name" value="AAA+_ATPase"/>
</dbReference>
<dbReference type="GO" id="GO:0016887">
    <property type="term" value="F:ATP hydrolysis activity"/>
    <property type="evidence" value="ECO:0007669"/>
    <property type="project" value="InterPro"/>
</dbReference>
<dbReference type="InterPro" id="IPR010603">
    <property type="entry name" value="Znf_CppX_C4"/>
</dbReference>
<keyword evidence="9" id="KW-0378">Hydrolase</keyword>
<keyword evidence="1 6" id="KW-0479">Metal-binding</keyword>
<dbReference type="InterPro" id="IPR046425">
    <property type="entry name" value="ClpX_bact"/>
</dbReference>
<reference evidence="9" key="1">
    <citation type="journal article" date="2023" name="ISME J.">
        <title>Emergence of putative energy parasites within Clostridia revealed by genome analysis of a novel endosymbiotic clade.</title>
        <authorList>
            <person name="Takahashi K."/>
            <person name="Kuwahara H."/>
            <person name="Horikawa Y."/>
            <person name="Izawa K."/>
            <person name="Kato D."/>
            <person name="Inagaki T."/>
            <person name="Yuki M."/>
            <person name="Ohkuma M."/>
            <person name="Hongoh Y."/>
        </authorList>
    </citation>
    <scope>NUCLEOTIDE SEQUENCE</scope>
    <source>
        <strain evidence="9">RsTa-C01</strain>
    </source>
</reference>
<evidence type="ECO:0000256" key="1">
    <source>
        <dbReference type="ARBA" id="ARBA00022723"/>
    </source>
</evidence>
<keyword evidence="9" id="KW-0645">Protease</keyword>
<evidence type="ECO:0000256" key="4">
    <source>
        <dbReference type="ARBA" id="ARBA00022840"/>
    </source>
</evidence>
<evidence type="ECO:0000259" key="8">
    <source>
        <dbReference type="PROSITE" id="PS51902"/>
    </source>
</evidence>
<feature type="binding site" evidence="6 7">
    <location>
        <position position="36"/>
    </location>
    <ligand>
        <name>Zn(2+)</name>
        <dbReference type="ChEBI" id="CHEBI:29105"/>
    </ligand>
</feature>
<dbReference type="InterPro" id="IPR003959">
    <property type="entry name" value="ATPase_AAA_core"/>
</dbReference>
<dbReference type="KEGG" id="ptrh:RsTaC01_1108"/>
<proteinExistence type="inferred from homology"/>
<dbReference type="Pfam" id="PF07724">
    <property type="entry name" value="AAA_2"/>
    <property type="match status" value="1"/>
</dbReference>
<organism evidence="9">
    <name type="scientific">Candidatus Paraimprobicoccus trichonymphae</name>
    <dbReference type="NCBI Taxonomy" id="3033793"/>
    <lineage>
        <taxon>Bacteria</taxon>
        <taxon>Bacillati</taxon>
        <taxon>Bacillota</taxon>
        <taxon>Clostridia</taxon>
        <taxon>Candidatus Paraimprobicoccus</taxon>
    </lineage>
</organism>
<dbReference type="GO" id="GO:0008270">
    <property type="term" value="F:zinc ion binding"/>
    <property type="evidence" value="ECO:0007669"/>
    <property type="project" value="UniProtKB-UniRule"/>
</dbReference>
<dbReference type="InterPro" id="IPR050052">
    <property type="entry name" value="ATP-dep_Clp_protease_ClpX"/>
</dbReference>
<dbReference type="Gene3D" id="1.10.8.60">
    <property type="match status" value="1"/>
</dbReference>
<feature type="binding site" evidence="6">
    <location>
        <begin position="136"/>
        <end position="143"/>
    </location>
    <ligand>
        <name>ATP</name>
        <dbReference type="ChEBI" id="CHEBI:30616"/>
    </ligand>
</feature>
<dbReference type="SUPFAM" id="SSF52540">
    <property type="entry name" value="P-loop containing nucleoside triphosphate hydrolases"/>
    <property type="match status" value="1"/>
</dbReference>
<dbReference type="GO" id="GO:0051603">
    <property type="term" value="P:proteolysis involved in protein catabolic process"/>
    <property type="evidence" value="ECO:0007669"/>
    <property type="project" value="TreeGrafter"/>
</dbReference>